<comment type="caution">
    <text evidence="2">The sequence shown here is derived from an EMBL/GenBank/DDBJ whole genome shotgun (WGS) entry which is preliminary data.</text>
</comment>
<name>A0ABS8PTI0_9BACT</name>
<proteinExistence type="predicted"/>
<protein>
    <submittedName>
        <fullName evidence="2">Glucosamine-6-phosphate deaminase</fullName>
    </submittedName>
</protein>
<dbReference type="PANTHER" id="PTHR11280:SF6">
    <property type="entry name" value="GLUCOSAMINE-6-PHOSPHATE ISOMERASE NAGB"/>
    <property type="match status" value="1"/>
</dbReference>
<dbReference type="CDD" id="cd01399">
    <property type="entry name" value="GlcN6P_deaminase"/>
    <property type="match status" value="1"/>
</dbReference>
<dbReference type="InterPro" id="IPR004547">
    <property type="entry name" value="Glucosamine6P_isomerase"/>
</dbReference>
<evidence type="ECO:0000259" key="1">
    <source>
        <dbReference type="Pfam" id="PF01182"/>
    </source>
</evidence>
<evidence type="ECO:0000313" key="2">
    <source>
        <dbReference type="EMBL" id="MCD2423231.1"/>
    </source>
</evidence>
<dbReference type="InterPro" id="IPR006148">
    <property type="entry name" value="Glc/Gal-6P_isomerase"/>
</dbReference>
<dbReference type="SUPFAM" id="SSF100950">
    <property type="entry name" value="NagB/RpiA/CoA transferase-like"/>
    <property type="match status" value="1"/>
</dbReference>
<dbReference type="Pfam" id="PF01182">
    <property type="entry name" value="Glucosamine_iso"/>
    <property type="match status" value="1"/>
</dbReference>
<dbReference type="InterPro" id="IPR037171">
    <property type="entry name" value="NagB/RpiA_transferase-like"/>
</dbReference>
<organism evidence="2 3">
    <name type="scientific">Niabella pedocola</name>
    <dbReference type="NCBI Taxonomy" id="1752077"/>
    <lineage>
        <taxon>Bacteria</taxon>
        <taxon>Pseudomonadati</taxon>
        <taxon>Bacteroidota</taxon>
        <taxon>Chitinophagia</taxon>
        <taxon>Chitinophagales</taxon>
        <taxon>Chitinophagaceae</taxon>
        <taxon>Niabella</taxon>
    </lineage>
</organism>
<dbReference type="RefSeq" id="WP_231004495.1">
    <property type="nucleotide sequence ID" value="NZ_JAJNEC010000005.1"/>
</dbReference>
<reference evidence="2 3" key="1">
    <citation type="submission" date="2021-11" db="EMBL/GenBank/DDBJ databases">
        <title>Genomic of Niabella pedocola.</title>
        <authorList>
            <person name="Wu T."/>
        </authorList>
    </citation>
    <scope>NUCLEOTIDE SEQUENCE [LARGE SCALE GENOMIC DNA]</scope>
    <source>
        <strain evidence="2 3">JCM 31011</strain>
    </source>
</reference>
<gene>
    <name evidence="2" type="ORF">LQ567_10710</name>
</gene>
<dbReference type="Proteomes" id="UP001199816">
    <property type="component" value="Unassembled WGS sequence"/>
</dbReference>
<dbReference type="PANTHER" id="PTHR11280">
    <property type="entry name" value="GLUCOSAMINE-6-PHOSPHATE ISOMERASE"/>
    <property type="match status" value="1"/>
</dbReference>
<dbReference type="Gene3D" id="3.40.50.1360">
    <property type="match status" value="1"/>
</dbReference>
<evidence type="ECO:0000313" key="3">
    <source>
        <dbReference type="Proteomes" id="UP001199816"/>
    </source>
</evidence>
<feature type="domain" description="Glucosamine/galactosamine-6-phosphate isomerase" evidence="1">
    <location>
        <begin position="17"/>
        <end position="235"/>
    </location>
</feature>
<keyword evidence="3" id="KW-1185">Reference proteome</keyword>
<accession>A0ABS8PTI0</accession>
<sequence>MGEVKSNVRIKKYSTRGAMGEAAAIAVARQVGQLLRQQEVVNIIFAAAPSQNEFLAALLLQDMEWERINAFHMDEYVGLPADAPQGFGNFLKHRLFSKAPFRAVYYLNGNAQDLAAECNRYTELLNEHPIDVVCLGIGENGHLAFNDPPVADFADRETVKVVALDAICRQQQVNDGCFELLEEVPATALTLTIPALMKGSGLYCIVPSAAKAQAVYNTFYKALSPLYPSTILTTHQNASVFLDEESARLLDEQLLQPE</sequence>
<dbReference type="EMBL" id="JAJNEC010000005">
    <property type="protein sequence ID" value="MCD2423231.1"/>
    <property type="molecule type" value="Genomic_DNA"/>
</dbReference>